<evidence type="ECO:0000313" key="3">
    <source>
        <dbReference type="EMBL" id="MBE9078445.1"/>
    </source>
</evidence>
<keyword evidence="1" id="KW-0472">Membrane</keyword>
<proteinExistence type="predicted"/>
<reference evidence="3" key="1">
    <citation type="submission" date="2020-10" db="EMBL/GenBank/DDBJ databases">
        <authorList>
            <person name="Castelo-Branco R."/>
            <person name="Eusebio N."/>
            <person name="Adriana R."/>
            <person name="Vieira A."/>
            <person name="Brugerolle De Fraissinette N."/>
            <person name="Rezende De Castro R."/>
            <person name="Schneider M.P."/>
            <person name="Vasconcelos V."/>
            <person name="Leao P.N."/>
        </authorList>
    </citation>
    <scope>NUCLEOTIDE SEQUENCE</scope>
    <source>
        <strain evidence="3">LEGE 07310</strain>
    </source>
</reference>
<dbReference type="RefSeq" id="WP_193908288.1">
    <property type="nucleotide sequence ID" value="NZ_JADEXG010000033.1"/>
</dbReference>
<dbReference type="AlphaFoldDB" id="A0A8J7A989"/>
<sequence length="199" mass="22191">MIQTNKSAIAPTHRRAHWGLRLGLLALAAPLVWFTYGQSRLSQPHVALVLGGAPEREQFAAEFAKAHPNVEIWISSGSNPEYTEWIFNQAQIPTSQWRLDYSAVDTVTNFTTLIDELKAEQVEAVYLITSDYHMRRASVVARIVLGSQGIYFKPVAVPTQAAPNRPETLVREFRDGARSLLWVFTGKTGSELGQRLSKG</sequence>
<dbReference type="CDD" id="cd06259">
    <property type="entry name" value="YdcF-like"/>
    <property type="match status" value="1"/>
</dbReference>
<keyword evidence="1" id="KW-0812">Transmembrane</keyword>
<dbReference type="InterPro" id="IPR003848">
    <property type="entry name" value="DUF218"/>
</dbReference>
<feature type="transmembrane region" description="Helical" evidence="1">
    <location>
        <begin position="18"/>
        <end position="36"/>
    </location>
</feature>
<dbReference type="EMBL" id="JADEXG010000033">
    <property type="protein sequence ID" value="MBE9078445.1"/>
    <property type="molecule type" value="Genomic_DNA"/>
</dbReference>
<feature type="domain" description="DUF218" evidence="2">
    <location>
        <begin position="46"/>
        <end position="173"/>
    </location>
</feature>
<dbReference type="Proteomes" id="UP000636505">
    <property type="component" value="Unassembled WGS sequence"/>
</dbReference>
<keyword evidence="4" id="KW-1185">Reference proteome</keyword>
<gene>
    <name evidence="3" type="ORF">IQ241_14260</name>
</gene>
<evidence type="ECO:0000313" key="4">
    <source>
        <dbReference type="Proteomes" id="UP000636505"/>
    </source>
</evidence>
<name>A0A8J7A989_9CYAN</name>
<evidence type="ECO:0000259" key="2">
    <source>
        <dbReference type="Pfam" id="PF02698"/>
    </source>
</evidence>
<comment type="caution">
    <text evidence="3">The sequence shown here is derived from an EMBL/GenBank/DDBJ whole genome shotgun (WGS) entry which is preliminary data.</text>
</comment>
<protein>
    <submittedName>
        <fullName evidence="3">YdcF family protein</fullName>
    </submittedName>
</protein>
<dbReference type="Pfam" id="PF02698">
    <property type="entry name" value="DUF218"/>
    <property type="match status" value="1"/>
</dbReference>
<accession>A0A8J7A989</accession>
<evidence type="ECO:0000256" key="1">
    <source>
        <dbReference type="SAM" id="Phobius"/>
    </source>
</evidence>
<organism evidence="3 4">
    <name type="scientific">Vasconcelosia minhoensis LEGE 07310</name>
    <dbReference type="NCBI Taxonomy" id="915328"/>
    <lineage>
        <taxon>Bacteria</taxon>
        <taxon>Bacillati</taxon>
        <taxon>Cyanobacteriota</taxon>
        <taxon>Cyanophyceae</taxon>
        <taxon>Nodosilineales</taxon>
        <taxon>Cymatolegaceae</taxon>
        <taxon>Vasconcelosia</taxon>
        <taxon>Vasconcelosia minhoensis</taxon>
    </lineage>
</organism>
<keyword evidence="1" id="KW-1133">Transmembrane helix</keyword>